<evidence type="ECO:0000256" key="1">
    <source>
        <dbReference type="SAM" id="Phobius"/>
    </source>
</evidence>
<protein>
    <recommendedName>
        <fullName evidence="3">Glycosyltransferase family 92 protein</fullName>
    </recommendedName>
</protein>
<keyword evidence="1" id="KW-0812">Transmembrane</keyword>
<gene>
    <name evidence="2" type="ORF">ACOF00016_LOCUS7690</name>
</gene>
<keyword evidence="1" id="KW-0472">Membrane</keyword>
<evidence type="ECO:0000313" key="2">
    <source>
        <dbReference type="EMBL" id="CAE0410156.1"/>
    </source>
</evidence>
<accession>A0A7S3L5Z0</accession>
<evidence type="ECO:0008006" key="3">
    <source>
        <dbReference type="Google" id="ProtNLM"/>
    </source>
</evidence>
<reference evidence="2" key="1">
    <citation type="submission" date="2021-01" db="EMBL/GenBank/DDBJ databases">
        <authorList>
            <person name="Corre E."/>
            <person name="Pelletier E."/>
            <person name="Niang G."/>
            <person name="Scheremetjew M."/>
            <person name="Finn R."/>
            <person name="Kale V."/>
            <person name="Holt S."/>
            <person name="Cochrane G."/>
            <person name="Meng A."/>
            <person name="Brown T."/>
            <person name="Cohen L."/>
        </authorList>
    </citation>
    <scope>NUCLEOTIDE SEQUENCE</scope>
    <source>
        <strain evidence="2">CCMP127</strain>
    </source>
</reference>
<feature type="transmembrane region" description="Helical" evidence="1">
    <location>
        <begin position="71"/>
        <end position="93"/>
    </location>
</feature>
<keyword evidence="1" id="KW-1133">Transmembrane helix</keyword>
<organism evidence="2">
    <name type="scientific">Amphora coffeiformis</name>
    <dbReference type="NCBI Taxonomy" id="265554"/>
    <lineage>
        <taxon>Eukaryota</taxon>
        <taxon>Sar</taxon>
        <taxon>Stramenopiles</taxon>
        <taxon>Ochrophyta</taxon>
        <taxon>Bacillariophyta</taxon>
        <taxon>Bacillariophyceae</taxon>
        <taxon>Bacillariophycidae</taxon>
        <taxon>Thalassiophysales</taxon>
        <taxon>Catenulaceae</taxon>
        <taxon>Amphora</taxon>
    </lineage>
</organism>
<sequence>MNDFLNLLERGITGRAGYCTNTAVCLFVCLFVVVCFYHIGPTTAKIRMPSSSLSVLSIPSSRWRLKWGRRVAVTTAAAFVTLFLVLNVWNVLYQVSSRDLDDCELVLRGVILPSTSTFTSKSTLILDSNPNVEGDDTDADADADADPLFIADPHHNAFAACLMIADDNQRLGEWLPYQYFAMPLRHLVVLVDGASTVSPTRILDKWRPYMTIEEWNEGHLNRTDVLTDRAEPQYKNLVRKNRQGYFYRKCATHLKALNYTWTSFIDTDEYPVLNDDHVPLAAQLMSTPGVILKTIQDVQQKIKAKTIDSHEQYAGPCVVTYRQEYGHVESTASEIARDVPTAVVDNPLRFDTLRYRHRARLLIGKSFYDLTHFLPQGNGTRAYFHHRGDMGTHRILPACPDPWPRPGHWLRINHYVGSWESYNARQNDTRVRPREQWEHKGNISMGVDDTIRPWIGAFVRHMGMERSRHLLADAGNFDFSKDWIGLAKSQ</sequence>
<dbReference type="AlphaFoldDB" id="A0A7S3L5Z0"/>
<proteinExistence type="predicted"/>
<dbReference type="EMBL" id="HBIM01009083">
    <property type="protein sequence ID" value="CAE0410156.1"/>
    <property type="molecule type" value="Transcribed_RNA"/>
</dbReference>
<name>A0A7S3L5Z0_9STRA</name>
<feature type="transmembrane region" description="Helical" evidence="1">
    <location>
        <begin position="20"/>
        <end position="39"/>
    </location>
</feature>